<dbReference type="Pfam" id="PF00135">
    <property type="entry name" value="COesterase"/>
    <property type="match status" value="1"/>
</dbReference>
<comment type="similarity">
    <text evidence="2">Belongs to the 'GDXG' lipolytic enzyme family.</text>
</comment>
<keyword evidence="10" id="KW-1185">Reference proteome</keyword>
<gene>
    <name evidence="9" type="ORF">WA026_007855</name>
</gene>
<dbReference type="GO" id="GO:0052689">
    <property type="term" value="F:carboxylic ester hydrolase activity"/>
    <property type="evidence" value="ECO:0007669"/>
    <property type="project" value="UniProtKB-KW"/>
</dbReference>
<dbReference type="InterPro" id="IPR002168">
    <property type="entry name" value="Lipase_GDXG_HIS_AS"/>
</dbReference>
<comment type="similarity">
    <text evidence="1 7">Belongs to the type-B carboxylesterase/lipase family.</text>
</comment>
<keyword evidence="6" id="KW-0325">Glycoprotein</keyword>
<dbReference type="PANTHER" id="PTHR43142">
    <property type="entry name" value="CARBOXYLIC ESTER HYDROLASE"/>
    <property type="match status" value="1"/>
</dbReference>
<dbReference type="InterPro" id="IPR019826">
    <property type="entry name" value="Carboxylesterase_B_AS"/>
</dbReference>
<keyword evidence="5" id="KW-1015">Disulfide bond</keyword>
<sequence length="539" mass="60503">MTKTIVIDTALGKIRGKVAANYLGDKYYSFQGISYAKAPVGKLRFKAPVPIDAWNGELNATKQGQACPSLNLLFKIAEGNEDNCLNLNINIKELPEPAVPLKPVMVWIHGGGFVVGSNSSTVYDPEYLMTENVVQVSINYRLGLLGFLSLEDESLGVPGNAGFKDQVMALRWVKNNISSFGGNPNNVTVYGQSAGAASVQYLMLSPLAEGLFHKAIMQSGGFLCPWATKGGGEKALAKCLNIEENDEANLLEVLQNMTTKEVLNIQTKIPDRTVAAFRRPFGAVIEKPSDQAFLSDDPLQLLKSGKYKKIPIIIGATSNEAAFYSLFKQFDTSNWKFDSTMEIPWDLKISLNDAEVAEIITKIYEFYNLKEDMSEENTYDLKSDNFIVHSNHRFLQYYLHSSNQPVYCYTFSFVGIYNHSKYISCSNYPKTYLSLRYLASLCGENYIGNILSKMAFATGFRKVSGSAHTDELYYLFRCVLNGQMEPDSREEKTMKRLVKLWTNFAKYDNPTPENDEDGLGIRWIPAEKKIIIFWILRMS</sequence>
<keyword evidence="4 7" id="KW-0378">Hydrolase</keyword>
<evidence type="ECO:0000313" key="9">
    <source>
        <dbReference type="EMBL" id="KAK9875461.1"/>
    </source>
</evidence>
<dbReference type="PROSITE" id="PS00122">
    <property type="entry name" value="CARBOXYLESTERASE_B_1"/>
    <property type="match status" value="1"/>
</dbReference>
<comment type="caution">
    <text evidence="9">The sequence shown here is derived from an EMBL/GenBank/DDBJ whole genome shotgun (WGS) entry which is preliminary data.</text>
</comment>
<accession>A0AAW1U6E2</accession>
<dbReference type="SUPFAM" id="SSF53474">
    <property type="entry name" value="alpha/beta-Hydrolases"/>
    <property type="match status" value="1"/>
</dbReference>
<evidence type="ECO:0000256" key="3">
    <source>
        <dbReference type="ARBA" id="ARBA00022487"/>
    </source>
</evidence>
<organism evidence="9 10">
    <name type="scientific">Henosepilachna vigintioctopunctata</name>
    <dbReference type="NCBI Taxonomy" id="420089"/>
    <lineage>
        <taxon>Eukaryota</taxon>
        <taxon>Metazoa</taxon>
        <taxon>Ecdysozoa</taxon>
        <taxon>Arthropoda</taxon>
        <taxon>Hexapoda</taxon>
        <taxon>Insecta</taxon>
        <taxon>Pterygota</taxon>
        <taxon>Neoptera</taxon>
        <taxon>Endopterygota</taxon>
        <taxon>Coleoptera</taxon>
        <taxon>Polyphaga</taxon>
        <taxon>Cucujiformia</taxon>
        <taxon>Coccinelloidea</taxon>
        <taxon>Coccinellidae</taxon>
        <taxon>Epilachninae</taxon>
        <taxon>Epilachnini</taxon>
        <taxon>Henosepilachna</taxon>
    </lineage>
</organism>
<evidence type="ECO:0000256" key="1">
    <source>
        <dbReference type="ARBA" id="ARBA00005964"/>
    </source>
</evidence>
<evidence type="ECO:0000256" key="2">
    <source>
        <dbReference type="ARBA" id="ARBA00010515"/>
    </source>
</evidence>
<dbReference type="AlphaFoldDB" id="A0AAW1U6E2"/>
<dbReference type="InterPro" id="IPR029058">
    <property type="entry name" value="AB_hydrolase_fold"/>
</dbReference>
<feature type="domain" description="Carboxylesterase type B" evidence="8">
    <location>
        <begin position="5"/>
        <end position="513"/>
    </location>
</feature>
<keyword evidence="3" id="KW-0719">Serine esterase</keyword>
<protein>
    <recommendedName>
        <fullName evidence="7">Carboxylic ester hydrolase</fullName>
        <ecNumber evidence="7">3.1.1.-</ecNumber>
    </recommendedName>
</protein>
<dbReference type="InterPro" id="IPR002018">
    <property type="entry name" value="CarbesteraseB"/>
</dbReference>
<reference evidence="9 10" key="1">
    <citation type="submission" date="2023-03" db="EMBL/GenBank/DDBJ databases">
        <title>Genome insight into feeding habits of ladybird beetles.</title>
        <authorList>
            <person name="Li H.-S."/>
            <person name="Huang Y.-H."/>
            <person name="Pang H."/>
        </authorList>
    </citation>
    <scope>NUCLEOTIDE SEQUENCE [LARGE SCALE GENOMIC DNA]</scope>
    <source>
        <strain evidence="9">SYSU_2023b</strain>
        <tissue evidence="9">Whole body</tissue>
    </source>
</reference>
<dbReference type="Gene3D" id="3.40.50.1820">
    <property type="entry name" value="alpha/beta hydrolase"/>
    <property type="match status" value="1"/>
</dbReference>
<dbReference type="Proteomes" id="UP001431783">
    <property type="component" value="Unassembled WGS sequence"/>
</dbReference>
<evidence type="ECO:0000256" key="4">
    <source>
        <dbReference type="ARBA" id="ARBA00022801"/>
    </source>
</evidence>
<evidence type="ECO:0000256" key="5">
    <source>
        <dbReference type="ARBA" id="ARBA00023157"/>
    </source>
</evidence>
<dbReference type="PROSITE" id="PS01173">
    <property type="entry name" value="LIPASE_GDXG_HIS"/>
    <property type="match status" value="1"/>
</dbReference>
<name>A0AAW1U6E2_9CUCU</name>
<evidence type="ECO:0000256" key="7">
    <source>
        <dbReference type="RuleBase" id="RU361235"/>
    </source>
</evidence>
<dbReference type="EMBL" id="JARQZJ010000033">
    <property type="protein sequence ID" value="KAK9875461.1"/>
    <property type="molecule type" value="Genomic_DNA"/>
</dbReference>
<evidence type="ECO:0000256" key="6">
    <source>
        <dbReference type="ARBA" id="ARBA00023180"/>
    </source>
</evidence>
<evidence type="ECO:0000313" key="10">
    <source>
        <dbReference type="Proteomes" id="UP001431783"/>
    </source>
</evidence>
<dbReference type="PANTHER" id="PTHR43142:SF1">
    <property type="entry name" value="CARBOXYLIC ESTER HYDROLASE"/>
    <property type="match status" value="1"/>
</dbReference>
<dbReference type="EC" id="3.1.1.-" evidence="7"/>
<evidence type="ECO:0000259" key="8">
    <source>
        <dbReference type="Pfam" id="PF00135"/>
    </source>
</evidence>
<proteinExistence type="inferred from homology"/>